<dbReference type="SUPFAM" id="SSF52266">
    <property type="entry name" value="SGNH hydrolase"/>
    <property type="match status" value="1"/>
</dbReference>
<dbReference type="Pfam" id="PF13472">
    <property type="entry name" value="Lipase_GDSL_2"/>
    <property type="match status" value="1"/>
</dbReference>
<dbReference type="InterPro" id="IPR028994">
    <property type="entry name" value="Integrin_alpha_N"/>
</dbReference>
<dbReference type="EMBL" id="SBIW01000010">
    <property type="protein sequence ID" value="RWY48516.1"/>
    <property type="molecule type" value="Genomic_DNA"/>
</dbReference>
<dbReference type="InterPro" id="IPR036514">
    <property type="entry name" value="SGNH_hydro_sf"/>
</dbReference>
<dbReference type="PANTHER" id="PTHR46580:SF4">
    <property type="entry name" value="ATP_GTP-BINDING PROTEIN"/>
    <property type="match status" value="1"/>
</dbReference>
<dbReference type="OrthoDB" id="1110382at2"/>
<dbReference type="GO" id="GO:0005509">
    <property type="term" value="F:calcium ion binding"/>
    <property type="evidence" value="ECO:0007669"/>
    <property type="project" value="InterPro"/>
</dbReference>
<evidence type="ECO:0000256" key="1">
    <source>
        <dbReference type="ARBA" id="ARBA00022729"/>
    </source>
</evidence>
<evidence type="ECO:0000313" key="5">
    <source>
        <dbReference type="EMBL" id="RWY48516.1"/>
    </source>
</evidence>
<dbReference type="CDD" id="cd00229">
    <property type="entry name" value="SGNH_hydrolase"/>
    <property type="match status" value="1"/>
</dbReference>
<dbReference type="Pfam" id="PF01833">
    <property type="entry name" value="TIG"/>
    <property type="match status" value="1"/>
</dbReference>
<evidence type="ECO:0000259" key="4">
    <source>
        <dbReference type="Pfam" id="PF13472"/>
    </source>
</evidence>
<dbReference type="InterPro" id="IPR013517">
    <property type="entry name" value="FG-GAP"/>
</dbReference>
<dbReference type="GO" id="GO:0016788">
    <property type="term" value="F:hydrolase activity, acting on ester bonds"/>
    <property type="evidence" value="ECO:0007669"/>
    <property type="project" value="UniProtKB-ARBA"/>
</dbReference>
<dbReference type="InterPro" id="IPR015919">
    <property type="entry name" value="Cadherin-like_sf"/>
</dbReference>
<keyword evidence="6" id="KW-1185">Reference proteome</keyword>
<dbReference type="SUPFAM" id="SSF69318">
    <property type="entry name" value="Integrin alpha N-terminal domain"/>
    <property type="match status" value="1"/>
</dbReference>
<feature type="domain" description="IPT/TIG" evidence="3">
    <location>
        <begin position="24"/>
        <end position="89"/>
    </location>
</feature>
<accession>A0A3S4Y6H4</accession>
<feature type="domain" description="SGNH hydrolase-type esterase" evidence="4">
    <location>
        <begin position="971"/>
        <end position="1153"/>
    </location>
</feature>
<keyword evidence="1 2" id="KW-0732">Signal</keyword>
<proteinExistence type="predicted"/>
<dbReference type="Gene3D" id="3.40.50.1110">
    <property type="entry name" value="SGNH hydrolase"/>
    <property type="match status" value="1"/>
</dbReference>
<dbReference type="InterPro" id="IPR013783">
    <property type="entry name" value="Ig-like_fold"/>
</dbReference>
<gene>
    <name evidence="5" type="ORF">EPL05_19370</name>
</gene>
<dbReference type="Pfam" id="PF05345">
    <property type="entry name" value="He_PIG"/>
    <property type="match status" value="2"/>
</dbReference>
<reference evidence="5 6" key="1">
    <citation type="submission" date="2019-01" db="EMBL/GenBank/DDBJ databases">
        <title>Mucilaginibacter antarcticum sp. nov., isolated from antarctic soil.</title>
        <authorList>
            <person name="Yan Y.-Q."/>
            <person name="Du Z.-J."/>
        </authorList>
    </citation>
    <scope>NUCLEOTIDE SEQUENCE [LARGE SCALE GENOMIC DNA]</scope>
    <source>
        <strain evidence="5 6">F01003</strain>
    </source>
</reference>
<evidence type="ECO:0000259" key="3">
    <source>
        <dbReference type="Pfam" id="PF01833"/>
    </source>
</evidence>
<dbReference type="Gene3D" id="2.130.10.130">
    <property type="entry name" value="Integrin alpha, N-terminal"/>
    <property type="match status" value="2"/>
</dbReference>
<name>A0A3S4Y6H4_9SPHI</name>
<dbReference type="SUPFAM" id="SSF81296">
    <property type="entry name" value="E set domains"/>
    <property type="match status" value="1"/>
</dbReference>
<dbReference type="InterPro" id="IPR014756">
    <property type="entry name" value="Ig_E-set"/>
</dbReference>
<dbReference type="Pfam" id="PF13517">
    <property type="entry name" value="FG-GAP_3"/>
    <property type="match status" value="3"/>
</dbReference>
<feature type="chain" id="PRO_5018608299" description="IPT/TIG domain-containing protein" evidence="2">
    <location>
        <begin position="22"/>
        <end position="1574"/>
    </location>
</feature>
<sequence>MKSKQFALLLALLCCCGVCLGQIPTVTSLSQASGTAGSSLTINGSNFSANAAENVVYIGAVKAAVTSFSTTALIVTVPAGVATDFVSVTNTALKLTGYSAMPFRITFTGRTGIAASDIESSVDFPAGGNPTVTVVGDFNADGKPDIALANSSGNTISIYINATTSVNGISSSSFSRQDFAVSANPTALAVGDINEDGKLDLAIGYGSGSAVSVLLNTTTVSTSLTFSSSFFAVDSNSNALAIADIDGDGKRDLIVTNFATSNFSVLRNTTAPGSTSLSLLSKANFTTDTNPISITIADVDGDRKQDVIIGNYYSKSLSVHRNTAVANTINSTSFATRFSIATTGQPTAIFCTYIDNDTHPDLIISTNSTTATTSTNSIEIRKNMVTAPGPFTQATSFPNAITLAAGSEPSALGVADIDGDGLSDIVAANYNSKTLSVFRNISTGTTISTSTIIAKLDLPTGNAPASLAAADLDMDGRVDLVSANDLDNSISVMHNFNSASVPAVYAVSTASASIGSFINTDITDFEWGQDPPPGYTVATVSSGTVTGSSANAGRFVYFSTMGSSAPYVPVKGNLTFSAKGSGTIEVQLISTWDMAIKYRKTFSLDPVNYQDLSWKLPDLTPQLEYIFAIIFNGGNSSANASGTFKKNICLSLQQAGMSGNFARYRADAASLIGNKEALWYGWSDYLNAARKKYLQHSSFSRMRFTTNATQIAIEYVRDSYDKKVINLYPFSQTFYNKGFNAAGDTVSGWHGINLATKLMPGKTYTITGLYTTSPQYVWYNNLNQPVDGVHNLAHSSTGTGRDTVYEVTPPAGAVTLGLLVQRTVDNANYNSPLNDTYLSNSNCMIQEGAYGSTVANVGLVPSVFVPYSGTTPSRLSGPAVFVNGKLYNYYQVEGSDANKSVQYVTDVLPAGTKTVEVMANGQGTYTANGVMASPLTRRTGNYLRAVYLPQANTAPTAGTTIVPGTAVFIHDSIISGFNISSDGQNNVWMMKIMRDSTYGFTGDVFSEGYAGRILHTDTYGSVETFAQKLASYAVDKYWIQVGVNDYATAVPLYQYYNELNALVERLAVLRPTATIYIQSIGPVGYSGPNSETYADNERLATGPSANDFRDIQRAIATAPGHTYCRYVDFEALFTPDIDKLADGTHPTDLGNELYANGIRDNSDLLGTVLPTLPLAFNDRGTLRQFVQSVQNVSPITAKKGKAPYTFSLTSGPLPSGLTLNANGVISGTATANGTFPLTVQVTDANNTTVSKNFTLVVKPLPSVMVAPVIIPAGKVGTAYSMKLNGAKGYGKYAVAATGTIPPGLTYNSTTKTLSGTPTTSGTSTFTLTATDHWNFTGGTTYNFTVGTTTPPALIDNYAPLAEVSTAGDLLVNGQVHDLYTQRVYAYFDIYITPSGGTEVLQASKQVVIEANELLGTKVNAGHIPVTGNFTVRMHNAGVSPTQSDSKTFTFASNTNISLTGNANTGPIPEQISATASVSSGGDLIINASCQVIHSQNIYLYYDLYTKVGSAAESYFNSKQVTISAGALTGAPINCGPLAITGNFQVRMHGYTPSPPQSDGRQFTFNADTLIPLYK</sequence>
<dbReference type="GO" id="GO:0016020">
    <property type="term" value="C:membrane"/>
    <property type="evidence" value="ECO:0007669"/>
    <property type="project" value="InterPro"/>
</dbReference>
<dbReference type="PANTHER" id="PTHR46580">
    <property type="entry name" value="SENSOR KINASE-RELATED"/>
    <property type="match status" value="1"/>
</dbReference>
<evidence type="ECO:0000313" key="6">
    <source>
        <dbReference type="Proteomes" id="UP000286701"/>
    </source>
</evidence>
<dbReference type="SUPFAM" id="SSF49313">
    <property type="entry name" value="Cadherin-like"/>
    <property type="match status" value="2"/>
</dbReference>
<dbReference type="Gene3D" id="2.60.40.10">
    <property type="entry name" value="Immunoglobulins"/>
    <property type="match status" value="3"/>
</dbReference>
<dbReference type="InterPro" id="IPR002909">
    <property type="entry name" value="IPT_dom"/>
</dbReference>
<feature type="signal peptide" evidence="2">
    <location>
        <begin position="1"/>
        <end position="21"/>
    </location>
</feature>
<protein>
    <recommendedName>
        <fullName evidence="7">IPT/TIG domain-containing protein</fullName>
    </recommendedName>
</protein>
<evidence type="ECO:0008006" key="7">
    <source>
        <dbReference type="Google" id="ProtNLM"/>
    </source>
</evidence>
<organism evidence="5 6">
    <name type="scientific">Mucilaginibacter gilvus</name>
    <dbReference type="NCBI Taxonomy" id="2305909"/>
    <lineage>
        <taxon>Bacteria</taxon>
        <taxon>Pseudomonadati</taxon>
        <taxon>Bacteroidota</taxon>
        <taxon>Sphingobacteriia</taxon>
        <taxon>Sphingobacteriales</taxon>
        <taxon>Sphingobacteriaceae</taxon>
        <taxon>Mucilaginibacter</taxon>
    </lineage>
</organism>
<dbReference type="RefSeq" id="WP_128535651.1">
    <property type="nucleotide sequence ID" value="NZ_SBIW01000010.1"/>
</dbReference>
<dbReference type="InterPro" id="IPR013830">
    <property type="entry name" value="SGNH_hydro"/>
</dbReference>
<evidence type="ECO:0000256" key="2">
    <source>
        <dbReference type="SAM" id="SignalP"/>
    </source>
</evidence>
<comment type="caution">
    <text evidence="5">The sequence shown here is derived from an EMBL/GenBank/DDBJ whole genome shotgun (WGS) entry which is preliminary data.</text>
</comment>
<dbReference type="CDD" id="cd00603">
    <property type="entry name" value="IPT_PCSR"/>
    <property type="match status" value="1"/>
</dbReference>
<dbReference type="Proteomes" id="UP000286701">
    <property type="component" value="Unassembled WGS sequence"/>
</dbReference>